<comment type="cofactor">
    <cofactor evidence="1">
        <name>a divalent metal cation</name>
        <dbReference type="ChEBI" id="CHEBI:60240"/>
    </cofactor>
</comment>
<dbReference type="PANTHER" id="PTHR30636:SF3">
    <property type="entry name" value="UPF0701 PROTEIN YICC"/>
    <property type="match status" value="1"/>
</dbReference>
<evidence type="ECO:0000256" key="4">
    <source>
        <dbReference type="ARBA" id="ARBA00022801"/>
    </source>
</evidence>
<dbReference type="GO" id="GO:0004521">
    <property type="term" value="F:RNA endonuclease activity"/>
    <property type="evidence" value="ECO:0007669"/>
    <property type="project" value="InterPro"/>
</dbReference>
<evidence type="ECO:0000256" key="3">
    <source>
        <dbReference type="ARBA" id="ARBA00022759"/>
    </source>
</evidence>
<keyword evidence="4" id="KW-0378">Hydrolase</keyword>
<comment type="caution">
    <text evidence="8">The sequence shown here is derived from an EMBL/GenBank/DDBJ whole genome shotgun (WGS) entry which is preliminary data.</text>
</comment>
<evidence type="ECO:0000259" key="7">
    <source>
        <dbReference type="Pfam" id="PF08340"/>
    </source>
</evidence>
<dbReference type="EMBL" id="LAZR01017032">
    <property type="protein sequence ID" value="KKM02074.1"/>
    <property type="molecule type" value="Genomic_DNA"/>
</dbReference>
<keyword evidence="3" id="KW-0255">Endonuclease</keyword>
<dbReference type="InterPro" id="IPR013527">
    <property type="entry name" value="YicC-like_N"/>
</dbReference>
<name>A0A0F9GTF4_9ZZZZ</name>
<feature type="domain" description="Endoribonuclease YicC-like N-terminal" evidence="6">
    <location>
        <begin position="1"/>
        <end position="151"/>
    </location>
</feature>
<dbReference type="Pfam" id="PF08340">
    <property type="entry name" value="YicC-like_C"/>
    <property type="match status" value="1"/>
</dbReference>
<dbReference type="NCBIfam" id="TIGR00255">
    <property type="entry name" value="YicC/YloC family endoribonuclease"/>
    <property type="match status" value="1"/>
</dbReference>
<evidence type="ECO:0000256" key="5">
    <source>
        <dbReference type="ARBA" id="ARBA00035648"/>
    </source>
</evidence>
<evidence type="ECO:0000256" key="2">
    <source>
        <dbReference type="ARBA" id="ARBA00022722"/>
    </source>
</evidence>
<keyword evidence="2" id="KW-0540">Nuclease</keyword>
<gene>
    <name evidence="8" type="ORF">LCGC14_1788060</name>
</gene>
<dbReference type="AlphaFoldDB" id="A0A0F9GTF4"/>
<evidence type="ECO:0000313" key="8">
    <source>
        <dbReference type="EMBL" id="KKM02074.1"/>
    </source>
</evidence>
<accession>A0A0F9GTF4</accession>
<evidence type="ECO:0000259" key="6">
    <source>
        <dbReference type="Pfam" id="PF03755"/>
    </source>
</evidence>
<feature type="domain" description="Endoribonuclease YicC-like C-terminal" evidence="7">
    <location>
        <begin position="170"/>
        <end position="287"/>
    </location>
</feature>
<dbReference type="PANTHER" id="PTHR30636">
    <property type="entry name" value="UPF0701 PROTEIN YICC"/>
    <property type="match status" value="1"/>
</dbReference>
<dbReference type="Pfam" id="PF03755">
    <property type="entry name" value="YicC-like_N"/>
    <property type="match status" value="1"/>
</dbReference>
<dbReference type="InterPro" id="IPR005229">
    <property type="entry name" value="YicC/YloC-like"/>
</dbReference>
<dbReference type="InterPro" id="IPR013551">
    <property type="entry name" value="YicC-like_C"/>
</dbReference>
<protein>
    <recommendedName>
        <fullName evidence="9">YicC family protein</fullName>
    </recommendedName>
</protein>
<reference evidence="8" key="1">
    <citation type="journal article" date="2015" name="Nature">
        <title>Complex archaea that bridge the gap between prokaryotes and eukaryotes.</title>
        <authorList>
            <person name="Spang A."/>
            <person name="Saw J.H."/>
            <person name="Jorgensen S.L."/>
            <person name="Zaremba-Niedzwiedzka K."/>
            <person name="Martijn J."/>
            <person name="Lind A.E."/>
            <person name="van Eijk R."/>
            <person name="Schleper C."/>
            <person name="Guy L."/>
            <person name="Ettema T.J."/>
        </authorList>
    </citation>
    <scope>NUCLEOTIDE SEQUENCE</scope>
</reference>
<evidence type="ECO:0008006" key="9">
    <source>
        <dbReference type="Google" id="ProtNLM"/>
    </source>
</evidence>
<comment type="similarity">
    <text evidence="5">Belongs to the YicC/YloC family.</text>
</comment>
<organism evidence="8">
    <name type="scientific">marine sediment metagenome</name>
    <dbReference type="NCBI Taxonomy" id="412755"/>
    <lineage>
        <taxon>unclassified sequences</taxon>
        <taxon>metagenomes</taxon>
        <taxon>ecological metagenomes</taxon>
    </lineage>
</organism>
<sequence>MTGYGEGREENERVEVYLQIKTLNHRFLELEIYPSQLIPFTWEKTIKDYIKRKIKRGKVIIDIEIKRKKPPLPEVIVNQNLISHYYKALSQVSNRLELTDKITLSDILSLPETIYLKKGGAIKENIRPLINKNLTKALKQLVQMREKEGEEHHRSIREYFKRIQKDVLKIEKEIPLIQKKYEHRIKETLGKLIDKSDRKKVLSELSSLSWRGDISEEILRLRSHLDQFQTTLKNQGPIGNKLKFILQELQREINTIGAKSVTFTISNFVIQIKENLEIIREISQNIE</sequence>
<proteinExistence type="inferred from homology"/>
<dbReference type="GO" id="GO:0016787">
    <property type="term" value="F:hydrolase activity"/>
    <property type="evidence" value="ECO:0007669"/>
    <property type="project" value="UniProtKB-KW"/>
</dbReference>
<evidence type="ECO:0000256" key="1">
    <source>
        <dbReference type="ARBA" id="ARBA00001968"/>
    </source>
</evidence>